<dbReference type="EMBL" id="CAJNYV010005717">
    <property type="protein sequence ID" value="CAF3775627.1"/>
    <property type="molecule type" value="Genomic_DNA"/>
</dbReference>
<evidence type="ECO:0000313" key="2">
    <source>
        <dbReference type="EMBL" id="CAF3652767.1"/>
    </source>
</evidence>
<sequence>MSHSASGSINRMKSVSEGKNNKQKASDNQEKNHQKEEHSSSDDDDEPNRPPIQLKVEFVNSIMFRQWALAKKLCHFMLMYEPNNNEAKQYAPLIDYMLEKEQNPSSSSSDDDDDDDINDNDSSESSSSSSDSSLDEEEKQIDTTEVQTPKPTNASMSNKFIQHK</sequence>
<feature type="compositionally biased region" description="Acidic residues" evidence="1">
    <location>
        <begin position="109"/>
        <end position="122"/>
    </location>
</feature>
<gene>
    <name evidence="4" type="ORF">HFQ381_LOCUS11133</name>
    <name evidence="3" type="ORF">KIK155_LOCUS31074</name>
    <name evidence="2" type="ORF">LUA448_LOCUS33067</name>
    <name evidence="5" type="ORF">TOA249_LOCUS10251</name>
</gene>
<protein>
    <submittedName>
        <fullName evidence="2">Uncharacterized protein</fullName>
    </submittedName>
</protein>
<feature type="region of interest" description="Disordered" evidence="1">
    <location>
        <begin position="95"/>
        <end position="164"/>
    </location>
</feature>
<dbReference type="Proteomes" id="UP000663833">
    <property type="component" value="Unassembled WGS sequence"/>
</dbReference>
<feature type="compositionally biased region" description="Polar residues" evidence="1">
    <location>
        <begin position="143"/>
        <end position="164"/>
    </location>
</feature>
<dbReference type="Proteomes" id="UP000663851">
    <property type="component" value="Unassembled WGS sequence"/>
</dbReference>
<dbReference type="InterPro" id="IPR026703">
    <property type="entry name" value="ERICH2"/>
</dbReference>
<accession>A0A818R6M4</accession>
<evidence type="ECO:0000313" key="5">
    <source>
        <dbReference type="EMBL" id="CAF4595671.1"/>
    </source>
</evidence>
<comment type="caution">
    <text evidence="2">The sequence shown here is derived from an EMBL/GenBank/DDBJ whole genome shotgun (WGS) entry which is preliminary data.</text>
</comment>
<feature type="region of interest" description="Disordered" evidence="1">
    <location>
        <begin position="1"/>
        <end position="51"/>
    </location>
</feature>
<feature type="compositionally biased region" description="Low complexity" evidence="1">
    <location>
        <begin position="123"/>
        <end position="132"/>
    </location>
</feature>
<feature type="compositionally biased region" description="Basic and acidic residues" evidence="1">
    <location>
        <begin position="14"/>
        <end position="41"/>
    </location>
</feature>
<proteinExistence type="predicted"/>
<name>A0A818R6M4_9BILA</name>
<dbReference type="Proteomes" id="UP000663838">
    <property type="component" value="Unassembled WGS sequence"/>
</dbReference>
<evidence type="ECO:0000313" key="3">
    <source>
        <dbReference type="EMBL" id="CAF3775627.1"/>
    </source>
</evidence>
<organism evidence="2 6">
    <name type="scientific">Rotaria socialis</name>
    <dbReference type="NCBI Taxonomy" id="392032"/>
    <lineage>
        <taxon>Eukaryota</taxon>
        <taxon>Metazoa</taxon>
        <taxon>Spiralia</taxon>
        <taxon>Gnathifera</taxon>
        <taxon>Rotifera</taxon>
        <taxon>Eurotatoria</taxon>
        <taxon>Bdelloidea</taxon>
        <taxon>Philodinida</taxon>
        <taxon>Philodinidae</taxon>
        <taxon>Rotaria</taxon>
    </lineage>
</organism>
<dbReference type="EMBL" id="CAJNYD010004968">
    <property type="protein sequence ID" value="CAF3652767.1"/>
    <property type="molecule type" value="Genomic_DNA"/>
</dbReference>
<feature type="compositionally biased region" description="Polar residues" evidence="1">
    <location>
        <begin position="1"/>
        <end position="13"/>
    </location>
</feature>
<evidence type="ECO:0000313" key="4">
    <source>
        <dbReference type="EMBL" id="CAF4262217.1"/>
    </source>
</evidence>
<dbReference type="EMBL" id="CAJOBS010000526">
    <property type="protein sequence ID" value="CAF4595671.1"/>
    <property type="molecule type" value="Genomic_DNA"/>
</dbReference>
<evidence type="ECO:0000256" key="1">
    <source>
        <dbReference type="SAM" id="MobiDB-lite"/>
    </source>
</evidence>
<dbReference type="AlphaFoldDB" id="A0A818R6M4"/>
<dbReference type="PANTHER" id="PTHR21520:SF2">
    <property type="entry name" value="GLUTAMATE-RICH PROTEIN 2"/>
    <property type="match status" value="1"/>
</dbReference>
<dbReference type="EMBL" id="CAJOBO010000631">
    <property type="protein sequence ID" value="CAF4262217.1"/>
    <property type="molecule type" value="Genomic_DNA"/>
</dbReference>
<reference evidence="2" key="1">
    <citation type="submission" date="2021-02" db="EMBL/GenBank/DDBJ databases">
        <authorList>
            <person name="Nowell W R."/>
        </authorList>
    </citation>
    <scope>NUCLEOTIDE SEQUENCE</scope>
</reference>
<dbReference type="PANTHER" id="PTHR21520">
    <property type="entry name" value="GLUTAMATE-RICH PROTEIN 2"/>
    <property type="match status" value="1"/>
</dbReference>
<evidence type="ECO:0000313" key="6">
    <source>
        <dbReference type="Proteomes" id="UP000663833"/>
    </source>
</evidence>
<dbReference type="Proteomes" id="UP000663865">
    <property type="component" value="Unassembled WGS sequence"/>
</dbReference>